<dbReference type="RefSeq" id="WP_163975923.1">
    <property type="nucleotide sequence ID" value="NZ_JABFOR010000003.1"/>
</dbReference>
<comment type="caution">
    <text evidence="1">The sequence shown here is derived from an EMBL/GenBank/DDBJ whole genome shotgun (WGS) entry which is preliminary data.</text>
</comment>
<dbReference type="Proteomes" id="UP000552038">
    <property type="component" value="Unassembled WGS sequence"/>
</dbReference>
<organism evidence="1 2">
    <name type="scientific">Paenibacillus alvei</name>
    <name type="common">Bacillus alvei</name>
    <dbReference type="NCBI Taxonomy" id="44250"/>
    <lineage>
        <taxon>Bacteria</taxon>
        <taxon>Bacillati</taxon>
        <taxon>Bacillota</taxon>
        <taxon>Bacilli</taxon>
        <taxon>Bacillales</taxon>
        <taxon>Paenibacillaceae</taxon>
        <taxon>Paenibacillus</taxon>
    </lineage>
</organism>
<proteinExistence type="predicted"/>
<dbReference type="AlphaFoldDB" id="A0AAP7DHG7"/>
<accession>A0AAP7DHG7</accession>
<protein>
    <submittedName>
        <fullName evidence="1">Uncharacterized protein</fullName>
    </submittedName>
</protein>
<evidence type="ECO:0000313" key="2">
    <source>
        <dbReference type="Proteomes" id="UP000552038"/>
    </source>
</evidence>
<name>A0AAP7DHG7_PAEAL</name>
<dbReference type="EMBL" id="JABFOR010000003">
    <property type="protein sequence ID" value="NOJ69775.1"/>
    <property type="molecule type" value="Genomic_DNA"/>
</dbReference>
<evidence type="ECO:0000313" key="1">
    <source>
        <dbReference type="EMBL" id="NOJ69775.1"/>
    </source>
</evidence>
<reference evidence="1 2" key="1">
    <citation type="submission" date="2020-05" db="EMBL/GenBank/DDBJ databases">
        <title>Whole genome sequencing and identification of novel metabolites from Paenibacillus alvei strain JR949.</title>
        <authorList>
            <person name="Rajendhran J."/>
            <person name="Sree Pranav P."/>
            <person name="Mahalakshmi B."/>
            <person name="Karthikeyan R."/>
        </authorList>
    </citation>
    <scope>NUCLEOTIDE SEQUENCE [LARGE SCALE GENOMIC DNA]</scope>
    <source>
        <strain evidence="1 2">JR949</strain>
    </source>
</reference>
<gene>
    <name evidence="1" type="ORF">HMI46_04310</name>
</gene>
<sequence length="88" mass="10359">MEFPILHVCFKTIYRWLYVGLLVQGSVQVLRHKRKRLKPTETRGKFNIGKTISQRTFACHDKLEDTHGICLGWKIAFESFMNELPHLT</sequence>